<keyword evidence="8" id="KW-0520">NAD</keyword>
<keyword evidence="4" id="KW-0963">Cytoplasm</keyword>
<dbReference type="GO" id="GO:0016491">
    <property type="term" value="F:oxidoreductase activity"/>
    <property type="evidence" value="ECO:0007669"/>
    <property type="project" value="UniProtKB-KW"/>
</dbReference>
<dbReference type="InterPro" id="IPR023753">
    <property type="entry name" value="FAD/NAD-binding_dom"/>
</dbReference>
<gene>
    <name evidence="11" type="primary">norW</name>
    <name evidence="11" type="ORF">GQF02_08690</name>
</gene>
<keyword evidence="7 11" id="KW-0560">Oxidoreductase</keyword>
<evidence type="ECO:0000259" key="9">
    <source>
        <dbReference type="Pfam" id="PF07992"/>
    </source>
</evidence>
<dbReference type="Gene3D" id="3.30.390.120">
    <property type="match status" value="1"/>
</dbReference>
<dbReference type="NCBIfam" id="NF003437">
    <property type="entry name" value="PRK04965.1"/>
    <property type="match status" value="1"/>
</dbReference>
<evidence type="ECO:0000256" key="4">
    <source>
        <dbReference type="ARBA" id="ARBA00022490"/>
    </source>
</evidence>
<dbReference type="PANTHER" id="PTHR43429">
    <property type="entry name" value="PYRIDINE NUCLEOTIDE-DISULFIDE OXIDOREDUCTASE DOMAIN-CONTAINING"/>
    <property type="match status" value="1"/>
</dbReference>
<dbReference type="GO" id="GO:0005737">
    <property type="term" value="C:cytoplasm"/>
    <property type="evidence" value="ECO:0007669"/>
    <property type="project" value="UniProtKB-SubCell"/>
</dbReference>
<dbReference type="AlphaFoldDB" id="A0A845BPE6"/>
<dbReference type="SUPFAM" id="SSF51905">
    <property type="entry name" value="FAD/NAD(P)-binding domain"/>
    <property type="match status" value="2"/>
</dbReference>
<feature type="domain" description="Rubredoxin binding" evidence="10">
    <location>
        <begin position="324"/>
        <end position="394"/>
    </location>
</feature>
<dbReference type="Gene3D" id="3.50.50.60">
    <property type="entry name" value="FAD/NAD(P)-binding domain"/>
    <property type="match status" value="2"/>
</dbReference>
<comment type="caution">
    <text evidence="11">The sequence shown here is derived from an EMBL/GenBank/DDBJ whole genome shotgun (WGS) entry which is preliminary data.</text>
</comment>
<keyword evidence="5" id="KW-0285">Flavoprotein</keyword>
<dbReference type="InterPro" id="IPR050260">
    <property type="entry name" value="FAD-bd_OxRdtase"/>
</dbReference>
<evidence type="ECO:0000256" key="6">
    <source>
        <dbReference type="ARBA" id="ARBA00022827"/>
    </source>
</evidence>
<protein>
    <submittedName>
        <fullName evidence="11">NADH:flavorubredoxin reductase NorW</fullName>
        <ecNumber evidence="11">1.18.1.-</ecNumber>
    </submittedName>
</protein>
<evidence type="ECO:0000259" key="10">
    <source>
        <dbReference type="Pfam" id="PF18113"/>
    </source>
</evidence>
<reference evidence="11 12" key="1">
    <citation type="submission" date="2019-12" db="EMBL/GenBank/DDBJ databases">
        <title>Neisseriaceae gen. nov. sp. Genome sequencing and assembly.</title>
        <authorList>
            <person name="Liu Z."/>
            <person name="Li A."/>
        </authorList>
    </citation>
    <scope>NUCLEOTIDE SEQUENCE [LARGE SCALE GENOMIC DNA]</scope>
    <source>
        <strain evidence="11 12">B2N2-7</strain>
    </source>
</reference>
<evidence type="ECO:0000256" key="3">
    <source>
        <dbReference type="ARBA" id="ARBA00006442"/>
    </source>
</evidence>
<sequence length="396" mass="42272">MSNTDIYDAPHYSGAGEEIVVIGSGFAAQQLIKSLRKLDAGQPIRLITADSGDEYNKPDLSHVVSRGSKAASMMRLSGAEFAEQQRIMLVPHSPVLGIDRQRRTVLTAQGEFTYGQLVLATGARAVRPAIPGGEQLVTLNSLEEFAAAEERLQCARRIMVLGAGLIGCELAMDMASSERQITLVDQATSPLSALLPAMLSQPLQQALQAQGVKLQLGLGIREIAAFDPEQPDAGLRVILSDGAQSEQDLVIAAIGLRPNLELAQTTGLMVGQGIQVDAWLRSSDPHIYALGDCAEWQGQLLPFLQPILLGANALAKTLLGSPTALTLPPMLVKVKTPHYPLQLAGRTQGEDLAWQCRWNRQGMVAEAVGESGELCGFVVGGDQMGAAFPLLCQLPR</sequence>
<dbReference type="InterPro" id="IPR041364">
    <property type="entry name" value="Rbx-bd"/>
</dbReference>
<evidence type="ECO:0000256" key="8">
    <source>
        <dbReference type="ARBA" id="ARBA00023027"/>
    </source>
</evidence>
<dbReference type="PANTHER" id="PTHR43429:SF3">
    <property type="entry name" value="NITRITE REDUCTASE [NAD(P)H]"/>
    <property type="match status" value="1"/>
</dbReference>
<evidence type="ECO:0000256" key="7">
    <source>
        <dbReference type="ARBA" id="ARBA00023002"/>
    </source>
</evidence>
<accession>A0A845BPE6</accession>
<dbReference type="InterPro" id="IPR036188">
    <property type="entry name" value="FAD/NAD-bd_sf"/>
</dbReference>
<dbReference type="Proteomes" id="UP000467214">
    <property type="component" value="Unassembled WGS sequence"/>
</dbReference>
<dbReference type="PRINTS" id="PR00368">
    <property type="entry name" value="FADPNR"/>
</dbReference>
<organism evidence="11 12">
    <name type="scientific">Craterilacuibacter sinensis</name>
    <dbReference type="NCBI Taxonomy" id="2686017"/>
    <lineage>
        <taxon>Bacteria</taxon>
        <taxon>Pseudomonadati</taxon>
        <taxon>Pseudomonadota</taxon>
        <taxon>Betaproteobacteria</taxon>
        <taxon>Neisseriales</taxon>
        <taxon>Neisseriaceae</taxon>
        <taxon>Craterilacuibacter</taxon>
    </lineage>
</organism>
<dbReference type="PRINTS" id="PR00411">
    <property type="entry name" value="PNDRDTASEI"/>
</dbReference>
<proteinExistence type="inferred from homology"/>
<comment type="similarity">
    <text evidence="3">Belongs to the FAD-dependent oxidoreductase family.</text>
</comment>
<evidence type="ECO:0000256" key="2">
    <source>
        <dbReference type="ARBA" id="ARBA00004496"/>
    </source>
</evidence>
<dbReference type="EC" id="1.18.1.-" evidence="11"/>
<evidence type="ECO:0000313" key="11">
    <source>
        <dbReference type="EMBL" id="MXR37048.1"/>
    </source>
</evidence>
<comment type="cofactor">
    <cofactor evidence="1">
        <name>FAD</name>
        <dbReference type="ChEBI" id="CHEBI:57692"/>
    </cofactor>
</comment>
<dbReference type="EMBL" id="WSSB01000007">
    <property type="protein sequence ID" value="MXR37048.1"/>
    <property type="molecule type" value="Genomic_DNA"/>
</dbReference>
<feature type="domain" description="FAD/NAD(P)-binding" evidence="9">
    <location>
        <begin position="18"/>
        <end position="294"/>
    </location>
</feature>
<evidence type="ECO:0000256" key="1">
    <source>
        <dbReference type="ARBA" id="ARBA00001974"/>
    </source>
</evidence>
<evidence type="ECO:0000313" key="12">
    <source>
        <dbReference type="Proteomes" id="UP000467214"/>
    </source>
</evidence>
<dbReference type="RefSeq" id="WP_160796434.1">
    <property type="nucleotide sequence ID" value="NZ_WSSB01000007.1"/>
</dbReference>
<keyword evidence="12" id="KW-1185">Reference proteome</keyword>
<keyword evidence="6" id="KW-0274">FAD</keyword>
<name>A0A845BPE6_9NEIS</name>
<dbReference type="Pfam" id="PF07992">
    <property type="entry name" value="Pyr_redox_2"/>
    <property type="match status" value="1"/>
</dbReference>
<dbReference type="Pfam" id="PF18113">
    <property type="entry name" value="Rbx_binding"/>
    <property type="match status" value="1"/>
</dbReference>
<evidence type="ECO:0000256" key="5">
    <source>
        <dbReference type="ARBA" id="ARBA00022630"/>
    </source>
</evidence>
<comment type="subcellular location">
    <subcellularLocation>
        <location evidence="2">Cytoplasm</location>
    </subcellularLocation>
</comment>